<dbReference type="InterPro" id="IPR015191">
    <property type="entry name" value="SelB_WHD4"/>
</dbReference>
<evidence type="ECO:0000259" key="2">
    <source>
        <dbReference type="PROSITE" id="PS51722"/>
    </source>
</evidence>
<dbReference type="PROSITE" id="PS51722">
    <property type="entry name" value="G_TR_2"/>
    <property type="match status" value="1"/>
</dbReference>
<dbReference type="Gene3D" id="1.10.10.10">
    <property type="entry name" value="Winged helix-like DNA-binding domain superfamily/Winged helix DNA-binding domain"/>
    <property type="match status" value="1"/>
</dbReference>
<dbReference type="Pfam" id="PF00009">
    <property type="entry name" value="GTP_EFTU"/>
    <property type="match status" value="1"/>
</dbReference>
<keyword evidence="3" id="KW-0648">Protein biosynthesis</keyword>
<keyword evidence="1" id="KW-0342">GTP-binding</keyword>
<dbReference type="InterPro" id="IPR050055">
    <property type="entry name" value="EF-Tu_GTPase"/>
</dbReference>
<dbReference type="InterPro" id="IPR000795">
    <property type="entry name" value="T_Tr_GTP-bd_dom"/>
</dbReference>
<dbReference type="Gene3D" id="2.40.30.10">
    <property type="entry name" value="Translation factors"/>
    <property type="match status" value="1"/>
</dbReference>
<dbReference type="SUPFAM" id="SSF46785">
    <property type="entry name" value="Winged helix' DNA-binding domain"/>
    <property type="match status" value="1"/>
</dbReference>
<name>A0ABN2JZJ8_9MICO</name>
<dbReference type="InterPro" id="IPR057335">
    <property type="entry name" value="Beta-barrel_SelB"/>
</dbReference>
<evidence type="ECO:0000256" key="1">
    <source>
        <dbReference type="ARBA" id="ARBA00023134"/>
    </source>
</evidence>
<dbReference type="Pfam" id="PF09107">
    <property type="entry name" value="WHD_3rd_SelB"/>
    <property type="match status" value="1"/>
</dbReference>
<proteinExistence type="predicted"/>
<dbReference type="EMBL" id="BAAAPN010000003">
    <property type="protein sequence ID" value="GAA1744754.1"/>
    <property type="molecule type" value="Genomic_DNA"/>
</dbReference>
<dbReference type="PANTHER" id="PTHR43721">
    <property type="entry name" value="ELONGATION FACTOR TU-RELATED"/>
    <property type="match status" value="1"/>
</dbReference>
<dbReference type="PANTHER" id="PTHR43721:SF22">
    <property type="entry name" value="ELONGATION FACTOR TU, MITOCHONDRIAL"/>
    <property type="match status" value="1"/>
</dbReference>
<dbReference type="Proteomes" id="UP001501475">
    <property type="component" value="Unassembled WGS sequence"/>
</dbReference>
<dbReference type="InterPro" id="IPR009000">
    <property type="entry name" value="Transl_B-barrel_sf"/>
</dbReference>
<dbReference type="SUPFAM" id="SSF50447">
    <property type="entry name" value="Translation proteins"/>
    <property type="match status" value="1"/>
</dbReference>
<dbReference type="RefSeq" id="WP_344060772.1">
    <property type="nucleotide sequence ID" value="NZ_BAAAPN010000003.1"/>
</dbReference>
<dbReference type="InterPro" id="IPR036390">
    <property type="entry name" value="WH_DNA-bd_sf"/>
</dbReference>
<dbReference type="Pfam" id="PF25461">
    <property type="entry name" value="Beta-barrel_SelB"/>
    <property type="match status" value="1"/>
</dbReference>
<comment type="caution">
    <text evidence="3">The sequence shown here is derived from an EMBL/GenBank/DDBJ whole genome shotgun (WGS) entry which is preliminary data.</text>
</comment>
<dbReference type="GO" id="GO:0003746">
    <property type="term" value="F:translation elongation factor activity"/>
    <property type="evidence" value="ECO:0007669"/>
    <property type="project" value="UniProtKB-KW"/>
</dbReference>
<dbReference type="SUPFAM" id="SSF52540">
    <property type="entry name" value="P-loop containing nucleoside triphosphate hydrolases"/>
    <property type="match status" value="1"/>
</dbReference>
<dbReference type="Gene3D" id="3.40.50.300">
    <property type="entry name" value="P-loop containing nucleotide triphosphate hydrolases"/>
    <property type="match status" value="1"/>
</dbReference>
<organism evidence="3 4">
    <name type="scientific">Nostocoides vanveenii</name>
    <dbReference type="NCBI Taxonomy" id="330835"/>
    <lineage>
        <taxon>Bacteria</taxon>
        <taxon>Bacillati</taxon>
        <taxon>Actinomycetota</taxon>
        <taxon>Actinomycetes</taxon>
        <taxon>Micrococcales</taxon>
        <taxon>Intrasporangiaceae</taxon>
        <taxon>Nostocoides</taxon>
    </lineage>
</organism>
<evidence type="ECO:0000313" key="3">
    <source>
        <dbReference type="EMBL" id="GAA1744754.1"/>
    </source>
</evidence>
<keyword evidence="1" id="KW-0547">Nucleotide-binding</keyword>
<reference evidence="3 4" key="1">
    <citation type="journal article" date="2019" name="Int. J. Syst. Evol. Microbiol.">
        <title>The Global Catalogue of Microorganisms (GCM) 10K type strain sequencing project: providing services to taxonomists for standard genome sequencing and annotation.</title>
        <authorList>
            <consortium name="The Broad Institute Genomics Platform"/>
            <consortium name="The Broad Institute Genome Sequencing Center for Infectious Disease"/>
            <person name="Wu L."/>
            <person name="Ma J."/>
        </authorList>
    </citation>
    <scope>NUCLEOTIDE SEQUENCE [LARGE SCALE GENOMIC DNA]</scope>
    <source>
        <strain evidence="3 4">JCM 15591</strain>
    </source>
</reference>
<sequence length="621" mass="64673">MFVVATAGHVDHGKSTLVRALTGMEPDRWAEERRRGLTIDLGFVWTTLSGSGDVAFVDVPGHRRFIGNMLAGLGPVPVVLFVVAADSGWCEQSAEHLQAIDALGIQHGVLAVTRSDLADPAPVLADATSRIAKTSLGEVASVAVSGLTGDGLEDLRAALDAACSLVPEPDPSARLRLWIDRAFTIRGSGTVVTGTLGDGTLRVGDRVEVAEQAYVVRGLHTLGTAVEMVTGPARVAVNVRGLSPDDVVRGDALLTPGAWAQTSAIDVRVGRPATDLPTHLTLHVGSAAVPARVRSLDGAYARVSWEGTLPLERGDRAILRDPGDDGVLVGAEVLASAPPSLRRRGAASARAAELAALEGKQLDPLAVEVARRGILGLRDAALLGFEAPTLADLLGHGRDGLEAAVSVATAPVVMAGDALAGMVRLGEFLVSIDHLRGWEKRLLEVASTRARTHLLDPALSLESARRAVGIPDLGMVKAVAGLAGLQVAGARVRLPGARPALGQAQTALDEILDRLAESPCAAPEQPELDAAGLDSAHLAAAEADGQIVRLPGDIVLAPDGPARAMRVLAGLPQPFTTSQARAALGTTRRVVIPLLEHLDARGWTRRIDTTHREVVTPARST</sequence>
<keyword evidence="4" id="KW-1185">Reference proteome</keyword>
<protein>
    <submittedName>
        <fullName evidence="3">Selenocysteine-specific translation elongation factor</fullName>
    </submittedName>
</protein>
<feature type="domain" description="Tr-type G" evidence="2">
    <location>
        <begin position="1"/>
        <end position="170"/>
    </location>
</feature>
<dbReference type="InterPro" id="IPR027417">
    <property type="entry name" value="P-loop_NTPase"/>
</dbReference>
<accession>A0ABN2JZJ8</accession>
<gene>
    <name evidence="3" type="primary">selB</name>
    <name evidence="3" type="ORF">GCM10009810_01770</name>
</gene>
<dbReference type="InterPro" id="IPR036388">
    <property type="entry name" value="WH-like_DNA-bd_sf"/>
</dbReference>
<evidence type="ECO:0000313" key="4">
    <source>
        <dbReference type="Proteomes" id="UP001501475"/>
    </source>
</evidence>
<keyword evidence="3" id="KW-0251">Elongation factor</keyword>